<protein>
    <recommendedName>
        <fullName evidence="5">HTH luxR-type domain-containing protein</fullName>
    </recommendedName>
</protein>
<reference evidence="6 7" key="1">
    <citation type="submission" date="2012-08" db="EMBL/GenBank/DDBJ databases">
        <title>The Genome Sequence of Slackia piriformis YIT 12062.</title>
        <authorList>
            <consortium name="The Broad Institute Genome Sequencing Platform"/>
            <person name="Earl A."/>
            <person name="Ward D."/>
            <person name="Feldgarden M."/>
            <person name="Gevers D."/>
            <person name="Morotomi M."/>
            <person name="Walker B."/>
            <person name="Young S.K."/>
            <person name="Zeng Q."/>
            <person name="Gargeya S."/>
            <person name="Fitzgerald M."/>
            <person name="Haas B."/>
            <person name="Abouelleil A."/>
            <person name="Alvarado L."/>
            <person name="Arachchi H.M."/>
            <person name="Berlin A.M."/>
            <person name="Chapman S.B."/>
            <person name="Goldberg J."/>
            <person name="Griggs A."/>
            <person name="Gujja S."/>
            <person name="Hansen M."/>
            <person name="Howarth C."/>
            <person name="Imamovic A."/>
            <person name="Larimer J."/>
            <person name="McCowen C."/>
            <person name="Montmayeur A."/>
            <person name="Murphy C."/>
            <person name="Neiman D."/>
            <person name="Pearson M."/>
            <person name="Priest M."/>
            <person name="Roberts A."/>
            <person name="Saif S."/>
            <person name="Shea T."/>
            <person name="Sisk P."/>
            <person name="Sykes S."/>
            <person name="Wortman J."/>
            <person name="Nusbaum C."/>
            <person name="Birren B."/>
        </authorList>
    </citation>
    <scope>NUCLEOTIDE SEQUENCE [LARGE SCALE GENOMIC DNA]</scope>
    <source>
        <strain evidence="6 7">YIT 12062</strain>
    </source>
</reference>
<feature type="transmembrane region" description="Helical" evidence="4">
    <location>
        <begin position="141"/>
        <end position="164"/>
    </location>
</feature>
<dbReference type="Gene3D" id="1.10.10.10">
    <property type="entry name" value="Winged helix-like DNA-binding domain superfamily/Winged helix DNA-binding domain"/>
    <property type="match status" value="1"/>
</dbReference>
<dbReference type="PRINTS" id="PR00038">
    <property type="entry name" value="HTHLUXR"/>
</dbReference>
<dbReference type="InterPro" id="IPR000792">
    <property type="entry name" value="Tscrpt_reg_LuxR_C"/>
</dbReference>
<feature type="transmembrane region" description="Helical" evidence="4">
    <location>
        <begin position="195"/>
        <end position="213"/>
    </location>
</feature>
<dbReference type="PANTHER" id="PTHR44688:SF16">
    <property type="entry name" value="DNA-BINDING TRANSCRIPTIONAL ACTIVATOR DEVR_DOSR"/>
    <property type="match status" value="1"/>
</dbReference>
<dbReference type="GO" id="GO:0006355">
    <property type="term" value="P:regulation of DNA-templated transcription"/>
    <property type="evidence" value="ECO:0007669"/>
    <property type="project" value="InterPro"/>
</dbReference>
<name>K0Z7F5_9ACTN</name>
<evidence type="ECO:0000256" key="1">
    <source>
        <dbReference type="ARBA" id="ARBA00023015"/>
    </source>
</evidence>
<evidence type="ECO:0000313" key="7">
    <source>
        <dbReference type="Proteomes" id="UP000006069"/>
    </source>
</evidence>
<dbReference type="AlphaFoldDB" id="K0Z7F5"/>
<evidence type="ECO:0000259" key="5">
    <source>
        <dbReference type="PROSITE" id="PS50043"/>
    </source>
</evidence>
<dbReference type="InParanoid" id="K0Z7F5"/>
<dbReference type="EMBL" id="ADMD01000008">
    <property type="protein sequence ID" value="EJZ83365.1"/>
    <property type="molecule type" value="Genomic_DNA"/>
</dbReference>
<keyword evidence="7" id="KW-1185">Reference proteome</keyword>
<feature type="transmembrane region" description="Helical" evidence="4">
    <location>
        <begin position="240"/>
        <end position="260"/>
    </location>
</feature>
<dbReference type="CDD" id="cd06170">
    <property type="entry name" value="LuxR_C_like"/>
    <property type="match status" value="1"/>
</dbReference>
<keyword evidence="2" id="KW-0238">DNA-binding</keyword>
<accession>K0Z7F5</accession>
<feature type="transmembrane region" description="Helical" evidence="4">
    <location>
        <begin position="304"/>
        <end position="324"/>
    </location>
</feature>
<gene>
    <name evidence="6" type="ORF">HMPREF9451_01568</name>
</gene>
<keyword evidence="4" id="KW-1133">Transmembrane helix</keyword>
<dbReference type="HOGENOM" id="CLU_027066_3_0_11"/>
<evidence type="ECO:0000313" key="6">
    <source>
        <dbReference type="EMBL" id="EJZ83365.1"/>
    </source>
</evidence>
<feature type="transmembrane region" description="Helical" evidence="4">
    <location>
        <begin position="55"/>
        <end position="76"/>
    </location>
</feature>
<dbReference type="Pfam" id="PF00196">
    <property type="entry name" value="GerE"/>
    <property type="match status" value="1"/>
</dbReference>
<organism evidence="6 7">
    <name type="scientific">Slackia piriformis YIT 12062</name>
    <dbReference type="NCBI Taxonomy" id="742818"/>
    <lineage>
        <taxon>Bacteria</taxon>
        <taxon>Bacillati</taxon>
        <taxon>Actinomycetota</taxon>
        <taxon>Coriobacteriia</taxon>
        <taxon>Eggerthellales</taxon>
        <taxon>Eggerthellaceae</taxon>
        <taxon>Slackia</taxon>
    </lineage>
</organism>
<feature type="transmembrane region" description="Helical" evidence="4">
    <location>
        <begin position="362"/>
        <end position="381"/>
    </location>
</feature>
<dbReference type="InterPro" id="IPR036388">
    <property type="entry name" value="WH-like_DNA-bd_sf"/>
</dbReference>
<proteinExistence type="predicted"/>
<dbReference type="SUPFAM" id="SSF46894">
    <property type="entry name" value="C-terminal effector domain of the bipartite response regulators"/>
    <property type="match status" value="1"/>
</dbReference>
<comment type="caution">
    <text evidence="6">The sequence shown here is derived from an EMBL/GenBank/DDBJ whole genome shotgun (WGS) entry which is preliminary data.</text>
</comment>
<evidence type="ECO:0000256" key="4">
    <source>
        <dbReference type="SAM" id="Phobius"/>
    </source>
</evidence>
<sequence>MSRYEYDDGWGMTAFMDREQAAARAESEKDPSGLARGDASVCLDSKEKAVFVRSALALALLLLSSSAMNTAVFPLFDGVFTYARDVSVFANAVFLVAVGLWASFSPGRLRANAANTSAFVLFLIGGILLPVALVLESAALLVVSSCVLAVARGWASLCVGLFLSRLSADRIVPAVVMAFLAYCIVDMALWFVPGFAGVFAFIVCAPVALALSLKESRDVMEAACAGGAPADMAITQPSSFLPLAGTFFVCLFLFRIAFGYSLRFFEHGGVPLPGFVGAVPVVFLAAAVVVFSRGRFLPDLATQLSVLLVLAGFFVASSFGAASAEVSVGLLSAGNTLFDMVAWSVLAAVAMRNVHGSMAVVAWGRGVSGIGTIVGAAFGVWSTKAFADNEHAAILVAGAFVLFFVGYALIGLKNFSFAGAIEGVVPLVEEPEAKTPEKEFEERCAAIGDRCGLTPREREVFVMLARGRNREYIQEQLVVSRNTVKAHVKHVYAKLGIHTHQELLDMVEGNWL</sequence>
<evidence type="ECO:0000256" key="2">
    <source>
        <dbReference type="ARBA" id="ARBA00023125"/>
    </source>
</evidence>
<feature type="transmembrane region" description="Helical" evidence="4">
    <location>
        <begin position="88"/>
        <end position="104"/>
    </location>
</feature>
<dbReference type="GO" id="GO:0003677">
    <property type="term" value="F:DNA binding"/>
    <property type="evidence" value="ECO:0007669"/>
    <property type="project" value="UniProtKB-KW"/>
</dbReference>
<dbReference type="PATRIC" id="fig|742818.3.peg.1657"/>
<feature type="transmembrane region" description="Helical" evidence="4">
    <location>
        <begin position="171"/>
        <end position="189"/>
    </location>
</feature>
<dbReference type="PANTHER" id="PTHR44688">
    <property type="entry name" value="DNA-BINDING TRANSCRIPTIONAL ACTIVATOR DEVR_DOSR"/>
    <property type="match status" value="1"/>
</dbReference>
<dbReference type="InterPro" id="IPR016032">
    <property type="entry name" value="Sig_transdc_resp-reg_C-effctor"/>
</dbReference>
<dbReference type="PROSITE" id="PS50043">
    <property type="entry name" value="HTH_LUXR_2"/>
    <property type="match status" value="1"/>
</dbReference>
<keyword evidence="4" id="KW-0472">Membrane</keyword>
<feature type="transmembrane region" description="Helical" evidence="4">
    <location>
        <begin position="330"/>
        <end position="350"/>
    </location>
</feature>
<dbReference type="RefSeq" id="WP_009139761.1">
    <property type="nucleotide sequence ID" value="NZ_JH815198.1"/>
</dbReference>
<dbReference type="SMART" id="SM00421">
    <property type="entry name" value="HTH_LUXR"/>
    <property type="match status" value="1"/>
</dbReference>
<feature type="transmembrane region" description="Helical" evidence="4">
    <location>
        <begin position="272"/>
        <end position="292"/>
    </location>
</feature>
<keyword evidence="4" id="KW-0812">Transmembrane</keyword>
<feature type="transmembrane region" description="Helical" evidence="4">
    <location>
        <begin position="116"/>
        <end position="135"/>
    </location>
</feature>
<evidence type="ECO:0000256" key="3">
    <source>
        <dbReference type="ARBA" id="ARBA00023163"/>
    </source>
</evidence>
<keyword evidence="1" id="KW-0805">Transcription regulation</keyword>
<dbReference type="eggNOG" id="COG2197">
    <property type="taxonomic scope" value="Bacteria"/>
</dbReference>
<feature type="transmembrane region" description="Helical" evidence="4">
    <location>
        <begin position="393"/>
        <end position="412"/>
    </location>
</feature>
<feature type="domain" description="HTH luxR-type" evidence="5">
    <location>
        <begin position="445"/>
        <end position="511"/>
    </location>
</feature>
<keyword evidence="3" id="KW-0804">Transcription</keyword>
<dbReference type="OrthoDB" id="3171430at2"/>
<dbReference type="Proteomes" id="UP000006069">
    <property type="component" value="Unassembled WGS sequence"/>
</dbReference>